<sequence length="84" mass="9424">MNKIIWIIIAIIVIGGGILGYMKYNKNVAGLDCSKYLNVTQEQWDQGTARSDAGRGTLEDQKMITCFAQNLVNGYYNENSPHPR</sequence>
<accession>A0A1F6XIS1</accession>
<dbReference type="STRING" id="1801773.A3A03_01960"/>
<dbReference type="AlphaFoldDB" id="A0A1F6XIS1"/>
<organism evidence="2 3">
    <name type="scientific">Candidatus Nomurabacteria bacterium RIFCSPLOWO2_01_FULL_40_18</name>
    <dbReference type="NCBI Taxonomy" id="1801773"/>
    <lineage>
        <taxon>Bacteria</taxon>
        <taxon>Candidatus Nomuraibacteriota</taxon>
    </lineage>
</organism>
<proteinExistence type="predicted"/>
<feature type="transmembrane region" description="Helical" evidence="1">
    <location>
        <begin position="6"/>
        <end position="22"/>
    </location>
</feature>
<dbReference type="Proteomes" id="UP000176629">
    <property type="component" value="Unassembled WGS sequence"/>
</dbReference>
<keyword evidence="1" id="KW-1133">Transmembrane helix</keyword>
<gene>
    <name evidence="2" type="ORF">A3A03_01960</name>
</gene>
<evidence type="ECO:0000313" key="3">
    <source>
        <dbReference type="Proteomes" id="UP000176629"/>
    </source>
</evidence>
<evidence type="ECO:0000313" key="2">
    <source>
        <dbReference type="EMBL" id="OGI93918.1"/>
    </source>
</evidence>
<name>A0A1F6XIS1_9BACT</name>
<comment type="caution">
    <text evidence="2">The sequence shown here is derived from an EMBL/GenBank/DDBJ whole genome shotgun (WGS) entry which is preliminary data.</text>
</comment>
<keyword evidence="1" id="KW-0472">Membrane</keyword>
<evidence type="ECO:0000256" key="1">
    <source>
        <dbReference type="SAM" id="Phobius"/>
    </source>
</evidence>
<keyword evidence="1" id="KW-0812">Transmembrane</keyword>
<protein>
    <submittedName>
        <fullName evidence="2">Uncharacterized protein</fullName>
    </submittedName>
</protein>
<dbReference type="EMBL" id="MFUX01000036">
    <property type="protein sequence ID" value="OGI93918.1"/>
    <property type="molecule type" value="Genomic_DNA"/>
</dbReference>
<reference evidence="2 3" key="1">
    <citation type="journal article" date="2016" name="Nat. Commun.">
        <title>Thousands of microbial genomes shed light on interconnected biogeochemical processes in an aquifer system.</title>
        <authorList>
            <person name="Anantharaman K."/>
            <person name="Brown C.T."/>
            <person name="Hug L.A."/>
            <person name="Sharon I."/>
            <person name="Castelle C.J."/>
            <person name="Probst A.J."/>
            <person name="Thomas B.C."/>
            <person name="Singh A."/>
            <person name="Wilkins M.J."/>
            <person name="Karaoz U."/>
            <person name="Brodie E.L."/>
            <person name="Williams K.H."/>
            <person name="Hubbard S.S."/>
            <person name="Banfield J.F."/>
        </authorList>
    </citation>
    <scope>NUCLEOTIDE SEQUENCE [LARGE SCALE GENOMIC DNA]</scope>
</reference>